<gene>
    <name evidence="1" type="ORF">SAMN05444586_10573</name>
</gene>
<dbReference type="Pfam" id="PF12261">
    <property type="entry name" value="T_hemolysin"/>
    <property type="match status" value="1"/>
</dbReference>
<dbReference type="EMBL" id="FOZU01000057">
    <property type="protein sequence ID" value="SFT24288.1"/>
    <property type="molecule type" value="Genomic_DNA"/>
</dbReference>
<protein>
    <submittedName>
        <fullName evidence="1">Thermostable hemolysin</fullName>
    </submittedName>
</protein>
<sequence>MTTFIFKHASSNKINYSDFNLDHFKYKKERFNKSTLNKNCVEELLKVWCKKSLIGLDVTILDRNQTLERVSVENFISDKYKEIHNASLSEFFSTLFVGYTENSLQVAIGLENLNGKDAFLEQYLETPVQLSLEKIIQRKVSRDKLVEIGNLASLSMENAKLMVAFLVFHLSRKKIEWAVCTGTVAVRYVLQQMGLHFHVIDKANPNALGAAQKQWGNYYQQKPLVLAINVADALAVTEEIYNSNF</sequence>
<name>A0A1I6WE88_9GAMM</name>
<evidence type="ECO:0000313" key="2">
    <source>
        <dbReference type="Proteomes" id="UP000182827"/>
    </source>
</evidence>
<keyword evidence="2" id="KW-1185">Reference proteome</keyword>
<dbReference type="InterPro" id="IPR022050">
    <property type="entry name" value="T_hemolysin"/>
</dbReference>
<dbReference type="AlphaFoldDB" id="A0A1I6WE88"/>
<dbReference type="Proteomes" id="UP000182827">
    <property type="component" value="Unassembled WGS sequence"/>
</dbReference>
<organism evidence="1 2">
    <name type="scientific">Acinetobacter bohemicus</name>
    <dbReference type="NCBI Taxonomy" id="1435036"/>
    <lineage>
        <taxon>Bacteria</taxon>
        <taxon>Pseudomonadati</taxon>
        <taxon>Pseudomonadota</taxon>
        <taxon>Gammaproteobacteria</taxon>
        <taxon>Moraxellales</taxon>
        <taxon>Moraxellaceae</taxon>
        <taxon>Acinetobacter</taxon>
    </lineage>
</organism>
<proteinExistence type="predicted"/>
<reference evidence="2" key="1">
    <citation type="submission" date="2016-10" db="EMBL/GenBank/DDBJ databases">
        <authorList>
            <person name="Varghese N."/>
            <person name="Submissions S."/>
        </authorList>
    </citation>
    <scope>NUCLEOTIDE SEQUENCE [LARGE SCALE GENOMIC DNA]</scope>
    <source>
        <strain evidence="2">ANC 5076</strain>
    </source>
</reference>
<accession>A0A1I6WE88</accession>
<dbReference type="RefSeq" id="WP_074947854.1">
    <property type="nucleotide sequence ID" value="NZ_FOZU01000057.1"/>
</dbReference>
<evidence type="ECO:0000313" key="1">
    <source>
        <dbReference type="EMBL" id="SFT24288.1"/>
    </source>
</evidence>